<feature type="transmembrane region" description="Helical" evidence="6">
    <location>
        <begin position="62"/>
        <end position="82"/>
    </location>
</feature>
<keyword evidence="2" id="KW-0813">Transport</keyword>
<sequence length="431" mass="46628">MELQNIGLQTRLDQTRESPLFYKIFGLVAGGMFLDAADVYMASSVASYTLQTGWSTVQLNSLFLSSGFLGLFIGSIISGFIGDLKGRRVAYQINLILFGGFTFLAAFSPNMTFLIGCRLMAAIGLGSEIVTGYSMVNEFSPIHNRGKWCAATSLIANCGAPITMLICTLVLPRFGWRPLFALIGVIAAILWYLRRDIPESPRWLIAHGRNEEAEAVVKQLEITGRQTATPSKTPVSHDQVHHSLGVSLFVAIVAVTATIICQYAFTSWVPTLLLQRGINISSSLGVSTIMMLGAPVGCAIGATMIDRIGRKKTIVPAFLLTAVFGMMYAHQSSMGMVVLIGFLLTTCFYVLMASVVAVYVAELFPTQYRFRGSGIANGIAKLMTVAMPIVVAWLLKVASADAIFWAISGIALFAGIVVWVFGDETNQKEIG</sequence>
<feature type="transmembrane region" description="Helical" evidence="6">
    <location>
        <begin position="20"/>
        <end position="42"/>
    </location>
</feature>
<keyword evidence="8" id="KW-0762">Sugar transport</keyword>
<dbReference type="Pfam" id="PF00083">
    <property type="entry name" value="Sugar_tr"/>
    <property type="match status" value="1"/>
</dbReference>
<evidence type="ECO:0000313" key="9">
    <source>
        <dbReference type="Proteomes" id="UP000050911"/>
    </source>
</evidence>
<dbReference type="InterPro" id="IPR036259">
    <property type="entry name" value="MFS_trans_sf"/>
</dbReference>
<dbReference type="EMBL" id="AZCX01000003">
    <property type="protein sequence ID" value="KRK48559.1"/>
    <property type="molecule type" value="Genomic_DNA"/>
</dbReference>
<name>A0A0R1HQ54_9LACO</name>
<keyword evidence="5 6" id="KW-0472">Membrane</keyword>
<reference evidence="8 9" key="1">
    <citation type="journal article" date="2015" name="Genome Announc.">
        <title>Expanding the biotechnology potential of lactobacilli through comparative genomics of 213 strains and associated genera.</title>
        <authorList>
            <person name="Sun Z."/>
            <person name="Harris H.M."/>
            <person name="McCann A."/>
            <person name="Guo C."/>
            <person name="Argimon S."/>
            <person name="Zhang W."/>
            <person name="Yang X."/>
            <person name="Jeffery I.B."/>
            <person name="Cooney J.C."/>
            <person name="Kagawa T.F."/>
            <person name="Liu W."/>
            <person name="Song Y."/>
            <person name="Salvetti E."/>
            <person name="Wrobel A."/>
            <person name="Rasinkangas P."/>
            <person name="Parkhill J."/>
            <person name="Rea M.C."/>
            <person name="O'Sullivan O."/>
            <person name="Ritari J."/>
            <person name="Douillard F.P."/>
            <person name="Paul Ross R."/>
            <person name="Yang R."/>
            <person name="Briner A.E."/>
            <person name="Felis G.E."/>
            <person name="de Vos W.M."/>
            <person name="Barrangou R."/>
            <person name="Klaenhammer T.R."/>
            <person name="Caufield P.W."/>
            <person name="Cui Y."/>
            <person name="Zhang H."/>
            <person name="O'Toole P.W."/>
        </authorList>
    </citation>
    <scope>NUCLEOTIDE SEQUENCE [LARGE SCALE GENOMIC DNA]</scope>
    <source>
        <strain evidence="8 9">JCM 15530</strain>
    </source>
</reference>
<feature type="transmembrane region" description="Helical" evidence="6">
    <location>
        <begin position="89"/>
        <end position="107"/>
    </location>
</feature>
<feature type="transmembrane region" description="Helical" evidence="6">
    <location>
        <begin position="244"/>
        <end position="265"/>
    </location>
</feature>
<dbReference type="RefSeq" id="WP_056942350.1">
    <property type="nucleotide sequence ID" value="NZ_AZCX01000003.1"/>
</dbReference>
<comment type="caution">
    <text evidence="8">The sequence shown here is derived from an EMBL/GenBank/DDBJ whole genome shotgun (WGS) entry which is preliminary data.</text>
</comment>
<keyword evidence="4 6" id="KW-1133">Transmembrane helix</keyword>
<dbReference type="SUPFAM" id="SSF103473">
    <property type="entry name" value="MFS general substrate transporter"/>
    <property type="match status" value="1"/>
</dbReference>
<gene>
    <name evidence="8" type="ORF">FC96_GL001670</name>
</gene>
<evidence type="ECO:0000256" key="5">
    <source>
        <dbReference type="ARBA" id="ARBA00023136"/>
    </source>
</evidence>
<feature type="transmembrane region" description="Helical" evidence="6">
    <location>
        <begin position="402"/>
        <end position="422"/>
    </location>
</feature>
<dbReference type="PANTHER" id="PTHR23508:SF10">
    <property type="entry name" value="CARBOXYLIC ACID TRANSPORTER PROTEIN HOMOLOG"/>
    <property type="match status" value="1"/>
</dbReference>
<proteinExistence type="predicted"/>
<dbReference type="Proteomes" id="UP000050911">
    <property type="component" value="Unassembled WGS sequence"/>
</dbReference>
<feature type="transmembrane region" description="Helical" evidence="6">
    <location>
        <begin position="336"/>
        <end position="361"/>
    </location>
</feature>
<evidence type="ECO:0000256" key="2">
    <source>
        <dbReference type="ARBA" id="ARBA00022448"/>
    </source>
</evidence>
<dbReference type="CDD" id="cd17316">
    <property type="entry name" value="MFS_SV2_like"/>
    <property type="match status" value="1"/>
</dbReference>
<accession>A0A0R1HQ54</accession>
<dbReference type="PROSITE" id="PS00216">
    <property type="entry name" value="SUGAR_TRANSPORT_1"/>
    <property type="match status" value="1"/>
</dbReference>
<feature type="transmembrane region" description="Helical" evidence="6">
    <location>
        <begin position="148"/>
        <end position="171"/>
    </location>
</feature>
<dbReference type="STRING" id="1302272.FC96_GL001670"/>
<evidence type="ECO:0000259" key="7">
    <source>
        <dbReference type="PROSITE" id="PS50850"/>
    </source>
</evidence>
<dbReference type="PATRIC" id="fig|1302272.5.peg.1687"/>
<evidence type="ECO:0000256" key="4">
    <source>
        <dbReference type="ARBA" id="ARBA00022989"/>
    </source>
</evidence>
<dbReference type="PANTHER" id="PTHR23508">
    <property type="entry name" value="CARBOXYLIC ACID TRANSPORTER PROTEIN HOMOLOG"/>
    <property type="match status" value="1"/>
</dbReference>
<dbReference type="OrthoDB" id="9787026at2"/>
<evidence type="ECO:0000313" key="8">
    <source>
        <dbReference type="EMBL" id="KRK48559.1"/>
    </source>
</evidence>
<dbReference type="InterPro" id="IPR020846">
    <property type="entry name" value="MFS_dom"/>
</dbReference>
<dbReference type="AlphaFoldDB" id="A0A0R1HQ54"/>
<organism evidence="8 9">
    <name type="scientific">Secundilactobacillus kimchicus JCM 15530</name>
    <dbReference type="NCBI Taxonomy" id="1302272"/>
    <lineage>
        <taxon>Bacteria</taxon>
        <taxon>Bacillati</taxon>
        <taxon>Bacillota</taxon>
        <taxon>Bacilli</taxon>
        <taxon>Lactobacillales</taxon>
        <taxon>Lactobacillaceae</taxon>
        <taxon>Secundilactobacillus</taxon>
    </lineage>
</organism>
<feature type="transmembrane region" description="Helical" evidence="6">
    <location>
        <begin position="277"/>
        <end position="301"/>
    </location>
</feature>
<dbReference type="InterPro" id="IPR005828">
    <property type="entry name" value="MFS_sugar_transport-like"/>
</dbReference>
<evidence type="ECO:0000256" key="1">
    <source>
        <dbReference type="ARBA" id="ARBA00004651"/>
    </source>
</evidence>
<evidence type="ECO:0000256" key="3">
    <source>
        <dbReference type="ARBA" id="ARBA00022692"/>
    </source>
</evidence>
<dbReference type="InterPro" id="IPR005829">
    <property type="entry name" value="Sugar_transporter_CS"/>
</dbReference>
<dbReference type="PROSITE" id="PS50850">
    <property type="entry name" value="MFS"/>
    <property type="match status" value="1"/>
</dbReference>
<keyword evidence="9" id="KW-1185">Reference proteome</keyword>
<feature type="transmembrane region" description="Helical" evidence="6">
    <location>
        <begin position="113"/>
        <end position="136"/>
    </location>
</feature>
<keyword evidence="3 6" id="KW-0812">Transmembrane</keyword>
<dbReference type="GO" id="GO:0046943">
    <property type="term" value="F:carboxylic acid transmembrane transporter activity"/>
    <property type="evidence" value="ECO:0007669"/>
    <property type="project" value="TreeGrafter"/>
</dbReference>
<comment type="subcellular location">
    <subcellularLocation>
        <location evidence="1">Cell membrane</location>
        <topology evidence="1">Multi-pass membrane protein</topology>
    </subcellularLocation>
</comment>
<dbReference type="GO" id="GO:0005886">
    <property type="term" value="C:plasma membrane"/>
    <property type="evidence" value="ECO:0007669"/>
    <property type="project" value="UniProtKB-SubCell"/>
</dbReference>
<feature type="domain" description="Major facilitator superfamily (MFS) profile" evidence="7">
    <location>
        <begin position="24"/>
        <end position="426"/>
    </location>
</feature>
<feature type="transmembrane region" description="Helical" evidence="6">
    <location>
        <begin position="313"/>
        <end position="330"/>
    </location>
</feature>
<protein>
    <submittedName>
        <fullName evidence="8">Sugar transporter</fullName>
    </submittedName>
</protein>
<dbReference type="Gene3D" id="1.20.1250.20">
    <property type="entry name" value="MFS general substrate transporter like domains"/>
    <property type="match status" value="1"/>
</dbReference>
<feature type="transmembrane region" description="Helical" evidence="6">
    <location>
        <begin position="177"/>
        <end position="193"/>
    </location>
</feature>
<feature type="transmembrane region" description="Helical" evidence="6">
    <location>
        <begin position="373"/>
        <end position="396"/>
    </location>
</feature>
<evidence type="ECO:0000256" key="6">
    <source>
        <dbReference type="SAM" id="Phobius"/>
    </source>
</evidence>